<evidence type="ECO:0000256" key="2">
    <source>
        <dbReference type="ARBA" id="ARBA00022553"/>
    </source>
</evidence>
<accession>A0A1B7YFF7</accession>
<feature type="domain" description="PKS/mFAS DH" evidence="12">
    <location>
        <begin position="1011"/>
        <end position="1335"/>
    </location>
</feature>
<keyword evidence="1" id="KW-0596">Phosphopantetheine</keyword>
<dbReference type="InterPro" id="IPR020807">
    <property type="entry name" value="PKS_DH"/>
</dbReference>
<dbReference type="CDD" id="cd05195">
    <property type="entry name" value="enoyl_red"/>
    <property type="match status" value="1"/>
</dbReference>
<dbReference type="GO" id="GO:1901336">
    <property type="term" value="P:lactone biosynthetic process"/>
    <property type="evidence" value="ECO:0007669"/>
    <property type="project" value="UniProtKB-ARBA"/>
</dbReference>
<dbReference type="InterPro" id="IPR049551">
    <property type="entry name" value="PKS_DH_C"/>
</dbReference>
<dbReference type="Pfam" id="PF22621">
    <property type="entry name" value="CurL-like_PKS_C"/>
    <property type="match status" value="1"/>
</dbReference>
<feature type="region of interest" description="Disordered" evidence="9">
    <location>
        <begin position="509"/>
        <end position="544"/>
    </location>
</feature>
<dbReference type="InterPro" id="IPR006162">
    <property type="entry name" value="Ppantetheine_attach_site"/>
</dbReference>
<dbReference type="SUPFAM" id="SSF47336">
    <property type="entry name" value="ACP-like"/>
    <property type="match status" value="1"/>
</dbReference>
<dbReference type="Gene3D" id="3.40.47.10">
    <property type="match status" value="1"/>
</dbReference>
<evidence type="ECO:0000256" key="1">
    <source>
        <dbReference type="ARBA" id="ARBA00022450"/>
    </source>
</evidence>
<evidence type="ECO:0000259" key="10">
    <source>
        <dbReference type="PROSITE" id="PS50075"/>
    </source>
</evidence>
<evidence type="ECO:0000313" key="14">
    <source>
        <dbReference type="Proteomes" id="UP000092177"/>
    </source>
</evidence>
<dbReference type="Pfam" id="PF14765">
    <property type="entry name" value="PS-DH"/>
    <property type="match status" value="1"/>
</dbReference>
<dbReference type="Pfam" id="PF00698">
    <property type="entry name" value="Acyl_transf_1"/>
    <property type="match status" value="1"/>
</dbReference>
<dbReference type="Gene3D" id="3.40.50.150">
    <property type="entry name" value="Vaccinia Virus protein VP39"/>
    <property type="match status" value="1"/>
</dbReference>
<dbReference type="Gene3D" id="3.90.180.10">
    <property type="entry name" value="Medium-chain alcohol dehydrogenases, catalytic domain"/>
    <property type="match status" value="1"/>
</dbReference>
<dbReference type="InterPro" id="IPR020843">
    <property type="entry name" value="ER"/>
</dbReference>
<dbReference type="InterPro" id="IPR057326">
    <property type="entry name" value="KR_dom"/>
</dbReference>
<dbReference type="InterPro" id="IPR016039">
    <property type="entry name" value="Thiolase-like"/>
</dbReference>
<dbReference type="GO" id="GO:0004312">
    <property type="term" value="F:fatty acid synthase activity"/>
    <property type="evidence" value="ECO:0007669"/>
    <property type="project" value="TreeGrafter"/>
</dbReference>
<dbReference type="InterPro" id="IPR049552">
    <property type="entry name" value="PKS_DH_N"/>
</dbReference>
<dbReference type="InterPro" id="IPR020806">
    <property type="entry name" value="PKS_PP-bd"/>
</dbReference>
<dbReference type="Gene3D" id="3.40.50.720">
    <property type="entry name" value="NAD(P)-binding Rossmann-like Domain"/>
    <property type="match status" value="2"/>
</dbReference>
<dbReference type="SMART" id="SM00826">
    <property type="entry name" value="PKS_DH"/>
    <property type="match status" value="1"/>
</dbReference>
<feature type="region of interest" description="N-terminal hotdog fold" evidence="8">
    <location>
        <begin position="1011"/>
        <end position="1148"/>
    </location>
</feature>
<name>A0A1B7YFF7_COLHI</name>
<dbReference type="VEuPathDB" id="FungiDB:CH63R_06535"/>
<dbReference type="InterPro" id="IPR014030">
    <property type="entry name" value="Ketoacyl_synth_N"/>
</dbReference>
<dbReference type="InterPro" id="IPR036291">
    <property type="entry name" value="NAD(P)-bd_dom_sf"/>
</dbReference>
<dbReference type="InterPro" id="IPR016036">
    <property type="entry name" value="Malonyl_transacylase_ACP-bd"/>
</dbReference>
<evidence type="ECO:0000256" key="8">
    <source>
        <dbReference type="PROSITE-ProRule" id="PRU01363"/>
    </source>
</evidence>
<keyword evidence="2" id="KW-0597">Phosphoprotein</keyword>
<comment type="caution">
    <text evidence="13">The sequence shown here is derived from an EMBL/GenBank/DDBJ whole genome shotgun (WGS) entry which is preliminary data.</text>
</comment>
<dbReference type="SMART" id="SM00827">
    <property type="entry name" value="PKS_AT"/>
    <property type="match status" value="1"/>
</dbReference>
<feature type="domain" description="Carrier" evidence="10">
    <location>
        <begin position="2505"/>
        <end position="2583"/>
    </location>
</feature>
<protein>
    <submittedName>
        <fullName evidence="13">Polyketide synthase</fullName>
    </submittedName>
</protein>
<keyword evidence="6" id="KW-0511">Multifunctional enzyme</keyword>
<evidence type="ECO:0000259" key="11">
    <source>
        <dbReference type="PROSITE" id="PS52004"/>
    </source>
</evidence>
<dbReference type="Gene3D" id="1.10.1200.10">
    <property type="entry name" value="ACP-like"/>
    <property type="match status" value="1"/>
</dbReference>
<dbReference type="SUPFAM" id="SSF53901">
    <property type="entry name" value="Thiolase-like"/>
    <property type="match status" value="1"/>
</dbReference>
<dbReference type="Pfam" id="PF08659">
    <property type="entry name" value="KR"/>
    <property type="match status" value="1"/>
</dbReference>
<evidence type="ECO:0000256" key="3">
    <source>
        <dbReference type="ARBA" id="ARBA00022679"/>
    </source>
</evidence>
<sequence length="2594" mass="279242">MTDSREGHGSFSSECGREMPIAIIGMGWRGPGEATNVQNFYELLAAAREARVAAHKGKWNHEAFYHPESSRKGTSNVEAGHYFKDDLSLFDAPFFSMTDSEAACLDPQQRLLLETCYEALENGKSYPRKTFPLRRPFELTLGFLPFLYSWNPAIECRGERHKDPDTMPVYQATNSGYSRAIISNRLSHFFDFRGSSVTIDTACSGGLTALHLACQSIRAGEVRQAVCGGSSVILHPDQFISLSAMRFLSPEGRCYSFDERASGYARGEGVGCVLLKRLDHALADKDPIRAVVRMTGSNQDGRTPGISFPSRVAQMALIKSVYERAGLDPLQTSYIEAHGTGTQAGDPIETSAISETMCSERSADEPLVIGSVKTNIGHLEAASGIAALIKAVLMLENRVIFPNRNFETPNPRISLEKWKLKIPLKMQRWDCDGPHRLSINSFGYGGTNAHVILESASDFLHAAKSRYDPGQDISTSVTRIASVISPGLSNGNGVSNGISNGISNGVQNGNGNVNVNGNANEHHIGNGSLQNGHHHHHHHHQEPHPRRIFSVSAFDEASTRSAAKDLAEHLRAAAAHVDDAYLRDLAHTLGARRSHFPCRAAVVAGDADELMAALADESLAVTKSAQKNPPVIGFVFTGQGAQWAGMGRELMDAFPVYARTMERCRDHLLSIGAPWDLIDELARDAKSSRISMARFSQPLCSAVQIALIELLASWGIRPQAVTGHSSGEIAAAYAAGLVGLEDAMSSAYHRGIFSQQVAAEGPVKGAMMAVGLGPDAIQERLSGLKQGYATIACENSPSSVTVSGDLAAIEELKEQLDSEGVFARKLLVEAAYHSRHMALVEEDYLDSISDMKIGPGSDVRFYSSVTGKRASGQDLGPGYWVANMLGRVRFASSLKQLCRAGADILVEVGPHSALAGPVKQIIQSDDALKASNIKYASALTRKYDAAQTVLAMAARLLAEGVPVDLSAVNGAGGGRENVVVDLPPYRWNKSKSYWAESRLSKEYRNRPHPRLDLLGKPEPNFNPFDARWRNIIRGTEVPWIKDHRIQSNVVYPAAGYVSMAIEAVRQITMAAKFLEPTGYRLRELSIGQALVIPGDTDEVETSITLRPQSEGTRVSSDTWFDFFIYSVSDDARWTEHCRGMISIDKASDDEGIDEDATLGRLCQMAEMQHACTQEVSVDDLYANLTDIGLGYGPTFSNMTSARCMSLGQAQAARGACVAGITLPNTAAVMPAGFEYPHVVHPALLDSVFHSMFAAMGAGSGQLKHPMVPVFIGELYVSGDLDKQPGRKLTVYTSTELKGARRMQASMSVVGGERPTKPVIELDGLTCMKLAGDVEQDSQQDITSTAYDFAWEVEPSMVVRRAEPALEGEVVEPAAATTSPELEYLEQTSREVLSKLVSHVTPSSVPSDKPHLAAFYEWVTSLTATTKSSPVSPASNGSEDTPWKHLLHYVGENLSEVVTGKQSVRELLGANDLLRDAVTNGRAVQQQTQLVAQHLGVLARLNPHLEVLEFGAGAGWSTAQFFDGIGRVGSNTPRLAKYDVVLSDAKFRDALKANVDALDGLVNIREDVDGWYSEKQDQTPEAYDVIVGVLSSLDPVPVAVSWAAACKLLRPGGTLILLEPRPDSLASKTLFASLPSWSPTQSDQTWERAIDASGLDRTTSEADSTDNDASLVVSLISQRPVAPSPTTKPSILLVTGSGQGQSNSLVSHLTAQLIKTGLDVEVAPLEEAQGTDKVCVIFWELVGEILANLSTSQFVALKELFTRSQGVLSITRASSLRPIAGMVAGLTRTVRSEMSDGAGLSLDVDEHASADDTSAAITSILSRHFWSDHGSVGTLDTEYRLVDGQILVPRLVPGTDVNRDVAVALGRVSAEEGPFVQEGRHLRAEIETPGLLDTIQFVDDDEATATLPSDHVEIDVRAMGLNFRDVMMAMGQIDVEALGGECSGLVTAVGSAVHGFAVGDRVCCIRLGTFRSRVRCDARLLQKLPDDMDFETAAALPVVYCTAFHSVFQAANLRAGETVLIHAASGGLGQALIQLCQMVGADVFVTVGSADKRALVSERFGIPADRILSSRDGTFADAIKRLTGGRGVDVIMNSLAGEGLRLSWSCIAPFGRFIELGKRDFFVNTRLEMAKFAKNVTFAAVDLVDLIKLKPEHVADVLAKSMDLLRRGSVKSPWPITAYPMAELKTALQTMQSGRHKGKLVLVPRATDIVKVVPAPTNGALFEADAAYLLAGGMGGLGRSIGKWMVRNGARNLIFCSRSGDSSPEAKQTIRDLQDAGATVLAYACDIADEARLQQVVDDLSRKTLRVRGIIQSAMVLRDVLLENMTVDDYNAVVRPKVQGTLNLHALFPRDLDFFIMLSSISGVIGNASQAAYAAANTFMDAFASYRHGLGRPAVTIDLGVMLGIGYLAGDPELADAMRRQGFSGTTEPELMALLRSAVSRPQRGQIVTGLGTWKAGSSLGNFSGPLFSNFRRLAQRVPGEGGEHGGGGDSASGLRATLGAAKDMAGATDAVCAALVKQVSVFGMVPEETIVASRPMSEYGIDSLVAVEMRNWIFRETDFTVAILELMANQPIQKLAMKIAGGTHLVSAKVKIAS</sequence>
<dbReference type="SMART" id="SM00829">
    <property type="entry name" value="PKS_ER"/>
    <property type="match status" value="1"/>
</dbReference>
<feature type="active site" description="Proton acceptor; for dehydratase activity" evidence="8">
    <location>
        <position position="1043"/>
    </location>
</feature>
<dbReference type="SUPFAM" id="SSF55048">
    <property type="entry name" value="Probable ACP-binding domain of malonyl-CoA ACP transacylase"/>
    <property type="match status" value="1"/>
</dbReference>
<dbReference type="OrthoDB" id="329835at2759"/>
<dbReference type="PROSITE" id="PS50075">
    <property type="entry name" value="CARRIER"/>
    <property type="match status" value="1"/>
</dbReference>
<dbReference type="InterPro" id="IPR029063">
    <property type="entry name" value="SAM-dependent_MTases_sf"/>
</dbReference>
<dbReference type="Gene3D" id="3.40.366.10">
    <property type="entry name" value="Malonyl-Coenzyme A Acyl Carrier Protein, domain 2"/>
    <property type="match status" value="1"/>
</dbReference>
<dbReference type="GO" id="GO:0006633">
    <property type="term" value="P:fatty acid biosynthetic process"/>
    <property type="evidence" value="ECO:0007669"/>
    <property type="project" value="TreeGrafter"/>
</dbReference>
<evidence type="ECO:0000256" key="5">
    <source>
        <dbReference type="ARBA" id="ARBA00023002"/>
    </source>
</evidence>
<dbReference type="Pfam" id="PF02801">
    <property type="entry name" value="Ketoacyl-synt_C"/>
    <property type="match status" value="1"/>
</dbReference>
<feature type="region of interest" description="C-terminal hotdog fold" evidence="8">
    <location>
        <begin position="1172"/>
        <end position="1335"/>
    </location>
</feature>
<evidence type="ECO:0000313" key="13">
    <source>
        <dbReference type="EMBL" id="OBR10843.1"/>
    </source>
</evidence>
<dbReference type="CDD" id="cd00833">
    <property type="entry name" value="PKS"/>
    <property type="match status" value="1"/>
</dbReference>
<dbReference type="InterPro" id="IPR016035">
    <property type="entry name" value="Acyl_Trfase/lysoPLipase"/>
</dbReference>
<dbReference type="InterPro" id="IPR014043">
    <property type="entry name" value="Acyl_transferase_dom"/>
</dbReference>
<dbReference type="Gene3D" id="3.10.129.110">
    <property type="entry name" value="Polyketide synthase dehydratase"/>
    <property type="match status" value="1"/>
</dbReference>
<dbReference type="SMART" id="SM00822">
    <property type="entry name" value="PKS_KR"/>
    <property type="match status" value="1"/>
</dbReference>
<dbReference type="PANTHER" id="PTHR43775">
    <property type="entry name" value="FATTY ACID SYNTHASE"/>
    <property type="match status" value="1"/>
</dbReference>
<feature type="active site" description="Proton donor; for dehydratase activity" evidence="8">
    <location>
        <position position="1245"/>
    </location>
</feature>
<dbReference type="InterPro" id="IPR013968">
    <property type="entry name" value="PKS_KR"/>
</dbReference>
<keyword evidence="5" id="KW-0560">Oxidoreductase</keyword>
<reference evidence="14" key="1">
    <citation type="journal article" date="2017" name="BMC Genomics">
        <title>Gapless genome assembly of Colletotrichum higginsianum reveals chromosome structure and association of transposable elements with secondary metabolite gene clusters.</title>
        <authorList>
            <person name="Dallery J.-F."/>
            <person name="Lapalu N."/>
            <person name="Zampounis A."/>
            <person name="Pigne S."/>
            <person name="Luyten I."/>
            <person name="Amselem J."/>
            <person name="Wittenberg A.H.J."/>
            <person name="Zhou S."/>
            <person name="de Queiroz M.V."/>
            <person name="Robin G.P."/>
            <person name="Auger A."/>
            <person name="Hainaut M."/>
            <person name="Henrissat B."/>
            <person name="Kim K.-T."/>
            <person name="Lee Y.-H."/>
            <person name="Lespinet O."/>
            <person name="Schwartz D.C."/>
            <person name="Thon M.R."/>
            <person name="O'Connell R.J."/>
        </authorList>
    </citation>
    <scope>NUCLEOTIDE SEQUENCE [LARGE SCALE GENOMIC DNA]</scope>
    <source>
        <strain evidence="14">IMI 349063</strain>
    </source>
</reference>
<dbReference type="GO" id="GO:0031177">
    <property type="term" value="F:phosphopantetheine binding"/>
    <property type="evidence" value="ECO:0007669"/>
    <property type="project" value="InterPro"/>
</dbReference>
<dbReference type="InterPro" id="IPR036736">
    <property type="entry name" value="ACP-like_sf"/>
</dbReference>
<evidence type="ECO:0000256" key="7">
    <source>
        <dbReference type="ARBA" id="ARBA00023315"/>
    </source>
</evidence>
<evidence type="ECO:0000256" key="6">
    <source>
        <dbReference type="ARBA" id="ARBA00023268"/>
    </source>
</evidence>
<dbReference type="InterPro" id="IPR011032">
    <property type="entry name" value="GroES-like_sf"/>
</dbReference>
<feature type="domain" description="Ketosynthase family 3 (KS3)" evidence="11">
    <location>
        <begin position="18"/>
        <end position="455"/>
    </location>
</feature>
<keyword evidence="7" id="KW-0012">Acyltransferase</keyword>
<dbReference type="InterPro" id="IPR032821">
    <property type="entry name" value="PKS_assoc"/>
</dbReference>
<dbReference type="InterPro" id="IPR049900">
    <property type="entry name" value="PKS_mFAS_DH"/>
</dbReference>
<dbReference type="InterPro" id="IPR014031">
    <property type="entry name" value="Ketoacyl_synth_C"/>
</dbReference>
<dbReference type="FunFam" id="3.40.50.720:FF:000209">
    <property type="entry name" value="Polyketide synthase Pks12"/>
    <property type="match status" value="1"/>
</dbReference>
<evidence type="ECO:0000256" key="4">
    <source>
        <dbReference type="ARBA" id="ARBA00022857"/>
    </source>
</evidence>
<dbReference type="InterPro" id="IPR001227">
    <property type="entry name" value="Ac_transferase_dom_sf"/>
</dbReference>
<feature type="compositionally biased region" description="Basic residues" evidence="9">
    <location>
        <begin position="532"/>
        <end position="541"/>
    </location>
</feature>
<proteinExistence type="predicted"/>
<dbReference type="Pfam" id="PF13602">
    <property type="entry name" value="ADH_zinc_N_2"/>
    <property type="match status" value="1"/>
</dbReference>
<dbReference type="SMART" id="SM00823">
    <property type="entry name" value="PKS_PP"/>
    <property type="match status" value="1"/>
</dbReference>
<dbReference type="InterPro" id="IPR042104">
    <property type="entry name" value="PKS_dehydratase_sf"/>
</dbReference>
<dbReference type="PROSITE" id="PS52004">
    <property type="entry name" value="KS3_2"/>
    <property type="match status" value="1"/>
</dbReference>
<dbReference type="RefSeq" id="XP_018159360.1">
    <property type="nucleotide sequence ID" value="XM_018301510.1"/>
</dbReference>
<dbReference type="EMBL" id="LTAN01000004">
    <property type="protein sequence ID" value="OBR10843.1"/>
    <property type="molecule type" value="Genomic_DNA"/>
</dbReference>
<dbReference type="Proteomes" id="UP000092177">
    <property type="component" value="Chromosome 4"/>
</dbReference>
<dbReference type="GeneID" id="28865617"/>
<keyword evidence="4" id="KW-0521">NADP</keyword>
<dbReference type="PANTHER" id="PTHR43775:SF29">
    <property type="entry name" value="ASPERFURANONE POLYKETIDE SYNTHASE AFOG-RELATED"/>
    <property type="match status" value="1"/>
</dbReference>
<evidence type="ECO:0000259" key="12">
    <source>
        <dbReference type="PROSITE" id="PS52019"/>
    </source>
</evidence>
<dbReference type="PROSITE" id="PS52019">
    <property type="entry name" value="PKS_MFAS_DH"/>
    <property type="match status" value="1"/>
</dbReference>
<dbReference type="FunFam" id="3.40.366.10:FF:000002">
    <property type="entry name" value="Probable polyketide synthase 2"/>
    <property type="match status" value="1"/>
</dbReference>
<dbReference type="SUPFAM" id="SSF53335">
    <property type="entry name" value="S-adenosyl-L-methionine-dependent methyltransferases"/>
    <property type="match status" value="1"/>
</dbReference>
<dbReference type="SMART" id="SM00825">
    <property type="entry name" value="PKS_KS"/>
    <property type="match status" value="1"/>
</dbReference>
<dbReference type="InterPro" id="IPR009081">
    <property type="entry name" value="PP-bd_ACP"/>
</dbReference>
<dbReference type="InterPro" id="IPR013154">
    <property type="entry name" value="ADH-like_N"/>
</dbReference>
<dbReference type="Pfam" id="PF00109">
    <property type="entry name" value="ketoacyl-synt"/>
    <property type="match status" value="1"/>
</dbReference>
<dbReference type="SUPFAM" id="SSF50129">
    <property type="entry name" value="GroES-like"/>
    <property type="match status" value="1"/>
</dbReference>
<dbReference type="InterPro" id="IPR050091">
    <property type="entry name" value="PKS_NRPS_Biosynth_Enz"/>
</dbReference>
<gene>
    <name evidence="13" type="ORF">CH63R_06535</name>
</gene>
<dbReference type="SUPFAM" id="SSF52151">
    <property type="entry name" value="FabD/lysophospholipase-like"/>
    <property type="match status" value="1"/>
</dbReference>
<keyword evidence="3" id="KW-0808">Transferase</keyword>
<dbReference type="Pfam" id="PF23114">
    <property type="entry name" value="NAD-bd_HRPKS_sdrA"/>
    <property type="match status" value="1"/>
</dbReference>
<dbReference type="SUPFAM" id="SSF51735">
    <property type="entry name" value="NAD(P)-binding Rossmann-fold domains"/>
    <property type="match status" value="2"/>
</dbReference>
<evidence type="ECO:0000256" key="9">
    <source>
        <dbReference type="SAM" id="MobiDB-lite"/>
    </source>
</evidence>
<dbReference type="GO" id="GO:0016491">
    <property type="term" value="F:oxidoreductase activity"/>
    <property type="evidence" value="ECO:0007669"/>
    <property type="project" value="UniProtKB-KW"/>
</dbReference>
<dbReference type="Pfam" id="PF16197">
    <property type="entry name" value="KAsynt_C_assoc"/>
    <property type="match status" value="1"/>
</dbReference>
<dbReference type="PROSITE" id="PS00012">
    <property type="entry name" value="PHOSPHOPANTETHEINE"/>
    <property type="match status" value="1"/>
</dbReference>
<dbReference type="Pfam" id="PF23297">
    <property type="entry name" value="ACP_SdgA_C"/>
    <property type="match status" value="1"/>
</dbReference>
<dbReference type="GO" id="GO:0030639">
    <property type="term" value="P:polyketide biosynthetic process"/>
    <property type="evidence" value="ECO:0007669"/>
    <property type="project" value="UniProtKB-ARBA"/>
</dbReference>
<dbReference type="KEGG" id="chig:CH63R_06535"/>
<dbReference type="InterPro" id="IPR020841">
    <property type="entry name" value="PKS_Beta-ketoAc_synthase_dom"/>
</dbReference>
<feature type="compositionally biased region" description="Low complexity" evidence="9">
    <location>
        <begin position="509"/>
        <end position="518"/>
    </location>
</feature>
<dbReference type="Pfam" id="PF08240">
    <property type="entry name" value="ADH_N"/>
    <property type="match status" value="1"/>
</dbReference>
<dbReference type="Pfam" id="PF21089">
    <property type="entry name" value="PKS_DH_N"/>
    <property type="match status" value="1"/>
</dbReference>
<dbReference type="Gene3D" id="3.30.70.3290">
    <property type="match status" value="1"/>
</dbReference>
<keyword evidence="14" id="KW-1185">Reference proteome</keyword>
<organism evidence="13 14">
    <name type="scientific">Colletotrichum higginsianum (strain IMI 349063)</name>
    <name type="common">Crucifer anthracnose fungus</name>
    <dbReference type="NCBI Taxonomy" id="759273"/>
    <lineage>
        <taxon>Eukaryota</taxon>
        <taxon>Fungi</taxon>
        <taxon>Dikarya</taxon>
        <taxon>Ascomycota</taxon>
        <taxon>Pezizomycotina</taxon>
        <taxon>Sordariomycetes</taxon>
        <taxon>Hypocreomycetidae</taxon>
        <taxon>Glomerellales</taxon>
        <taxon>Glomerellaceae</taxon>
        <taxon>Colletotrichum</taxon>
        <taxon>Colletotrichum destructivum species complex</taxon>
    </lineage>
</organism>
<dbReference type="InterPro" id="IPR056501">
    <property type="entry name" value="NAD-bd_HRPKS_sdrA"/>
</dbReference>